<protein>
    <submittedName>
        <fullName evidence="1">Uncharacterized protein</fullName>
    </submittedName>
</protein>
<keyword evidence="2" id="KW-1185">Reference proteome</keyword>
<reference evidence="1 2" key="1">
    <citation type="submission" date="2024-05" db="EMBL/GenBank/DDBJ databases">
        <title>A draft genome resource for the thread blight pathogen Marasmius tenuissimus strain MS-2.</title>
        <authorList>
            <person name="Yulfo-Soto G.E."/>
            <person name="Baruah I.K."/>
            <person name="Amoako-Attah I."/>
            <person name="Bukari Y."/>
            <person name="Meinhardt L.W."/>
            <person name="Bailey B.A."/>
            <person name="Cohen S.P."/>
        </authorList>
    </citation>
    <scope>NUCLEOTIDE SEQUENCE [LARGE SCALE GENOMIC DNA]</scope>
    <source>
        <strain evidence="1 2">MS-2</strain>
    </source>
</reference>
<sequence>MPALTKSRVLGIFGSHSSLSPIRLCVGFDTQLHLASTLKIGHLQYEHHVVADRLDNPVHLHLLAHIQCVKTVSDEEIPGITTNLHAFLSFGADGQSALEYRLANEQQRILNQICTEFNIEPVLRKTLPIEQGLLCLSISPDTKIFGIDGSKLATGDLITGDPYVVVVKINRVSFSYGGATTCNFVLDCHSMYRLSYEDNDDATFEREVALAETKGSEAEHEWLNKYEGLL</sequence>
<evidence type="ECO:0000313" key="2">
    <source>
        <dbReference type="Proteomes" id="UP001437256"/>
    </source>
</evidence>
<dbReference type="Proteomes" id="UP001437256">
    <property type="component" value="Unassembled WGS sequence"/>
</dbReference>
<organism evidence="1 2">
    <name type="scientific">Marasmius tenuissimus</name>
    <dbReference type="NCBI Taxonomy" id="585030"/>
    <lineage>
        <taxon>Eukaryota</taxon>
        <taxon>Fungi</taxon>
        <taxon>Dikarya</taxon>
        <taxon>Basidiomycota</taxon>
        <taxon>Agaricomycotina</taxon>
        <taxon>Agaricomycetes</taxon>
        <taxon>Agaricomycetidae</taxon>
        <taxon>Agaricales</taxon>
        <taxon>Marasmiineae</taxon>
        <taxon>Marasmiaceae</taxon>
        <taxon>Marasmius</taxon>
    </lineage>
</organism>
<name>A0ABR2Z6C2_9AGAR</name>
<dbReference type="EMBL" id="JBBXMP010000653">
    <property type="protein sequence ID" value="KAL0057167.1"/>
    <property type="molecule type" value="Genomic_DNA"/>
</dbReference>
<accession>A0ABR2Z6C2</accession>
<gene>
    <name evidence="1" type="ORF">AAF712_016200</name>
</gene>
<proteinExistence type="predicted"/>
<comment type="caution">
    <text evidence="1">The sequence shown here is derived from an EMBL/GenBank/DDBJ whole genome shotgun (WGS) entry which is preliminary data.</text>
</comment>
<evidence type="ECO:0000313" key="1">
    <source>
        <dbReference type="EMBL" id="KAL0057167.1"/>
    </source>
</evidence>